<evidence type="ECO:0000313" key="3">
    <source>
        <dbReference type="Proteomes" id="UP000320055"/>
    </source>
</evidence>
<keyword evidence="1" id="KW-0812">Transmembrane</keyword>
<dbReference type="Pfam" id="PF10999">
    <property type="entry name" value="DUF2839"/>
    <property type="match status" value="1"/>
</dbReference>
<dbReference type="EMBL" id="CAACVJ010000307">
    <property type="protein sequence ID" value="VEP15821.1"/>
    <property type="molecule type" value="Genomic_DNA"/>
</dbReference>
<organism evidence="2 3">
    <name type="scientific">Hyella patelloides LEGE 07179</name>
    <dbReference type="NCBI Taxonomy" id="945734"/>
    <lineage>
        <taxon>Bacteria</taxon>
        <taxon>Bacillati</taxon>
        <taxon>Cyanobacteriota</taxon>
        <taxon>Cyanophyceae</taxon>
        <taxon>Pleurocapsales</taxon>
        <taxon>Hyellaceae</taxon>
        <taxon>Hyella</taxon>
    </lineage>
</organism>
<name>A0A563VWN5_9CYAN</name>
<evidence type="ECO:0000256" key="1">
    <source>
        <dbReference type="SAM" id="Phobius"/>
    </source>
</evidence>
<accession>A0A563VWN5</accession>
<proteinExistence type="predicted"/>
<dbReference type="InterPro" id="IPR021262">
    <property type="entry name" value="DUF2839"/>
</dbReference>
<feature type="transmembrane region" description="Helical" evidence="1">
    <location>
        <begin position="38"/>
        <end position="57"/>
    </location>
</feature>
<evidence type="ECO:0000313" key="2">
    <source>
        <dbReference type="EMBL" id="VEP15821.1"/>
    </source>
</evidence>
<dbReference type="Proteomes" id="UP000320055">
    <property type="component" value="Unassembled WGS sequence"/>
</dbReference>
<dbReference type="AlphaFoldDB" id="A0A563VWN5"/>
<gene>
    <name evidence="2" type="ORF">H1P_3750002</name>
</gene>
<keyword evidence="1" id="KW-0472">Membrane</keyword>
<reference evidence="2 3" key="1">
    <citation type="submission" date="2019-01" db="EMBL/GenBank/DDBJ databases">
        <authorList>
            <person name="Brito A."/>
        </authorList>
    </citation>
    <scope>NUCLEOTIDE SEQUENCE [LARGE SCALE GENOMIC DNA]</scope>
    <source>
        <strain evidence="2">1</strain>
    </source>
</reference>
<keyword evidence="3" id="KW-1185">Reference proteome</keyword>
<sequence>MGKAKNRQPKTKNNSTIKTTKFFSWEISEFQKQKLIRWTIEGVIIGIISFIILWLPLFY</sequence>
<protein>
    <submittedName>
        <fullName evidence="2">Uncharacterized protein</fullName>
    </submittedName>
</protein>
<dbReference type="RefSeq" id="WP_144874652.1">
    <property type="nucleotide sequence ID" value="NZ_LR214111.1"/>
</dbReference>
<keyword evidence="1" id="KW-1133">Transmembrane helix</keyword>